<name>A0A1V4D0C8_9ACTN</name>
<protein>
    <submittedName>
        <fullName evidence="2">Uncharacterized protein</fullName>
    </submittedName>
</protein>
<feature type="region of interest" description="Disordered" evidence="1">
    <location>
        <begin position="31"/>
        <end position="83"/>
    </location>
</feature>
<evidence type="ECO:0000313" key="2">
    <source>
        <dbReference type="EMBL" id="OPF75607.1"/>
    </source>
</evidence>
<keyword evidence="3" id="KW-1185">Reference proteome</keyword>
<evidence type="ECO:0000313" key="3">
    <source>
        <dbReference type="Proteomes" id="UP000033615"/>
    </source>
</evidence>
<dbReference type="EMBL" id="LAKD02000069">
    <property type="protein sequence ID" value="OPF75607.1"/>
    <property type="molecule type" value="Genomic_DNA"/>
</dbReference>
<proteinExistence type="predicted"/>
<comment type="caution">
    <text evidence="2">The sequence shown here is derived from an EMBL/GenBank/DDBJ whole genome shotgun (WGS) entry which is preliminary data.</text>
</comment>
<dbReference type="Proteomes" id="UP000033615">
    <property type="component" value="Unassembled WGS sequence"/>
</dbReference>
<organism evidence="2 3">
    <name type="scientific">Streptomyces antioxidans</name>
    <dbReference type="NCBI Taxonomy" id="1507734"/>
    <lineage>
        <taxon>Bacteria</taxon>
        <taxon>Bacillati</taxon>
        <taxon>Actinomycetota</taxon>
        <taxon>Actinomycetes</taxon>
        <taxon>Kitasatosporales</taxon>
        <taxon>Streptomycetaceae</taxon>
        <taxon>Streptomyces</taxon>
    </lineage>
</organism>
<accession>A0A1V4D0C8</accession>
<reference evidence="2" key="1">
    <citation type="submission" date="2016-12" db="EMBL/GenBank/DDBJ databases">
        <title>Genome sequence of Streptomyces antioxidans MUSC 164.</title>
        <authorList>
            <person name="Lee L.-H."/>
            <person name="Ser H.-L."/>
        </authorList>
    </citation>
    <scope>NUCLEOTIDE SEQUENCE [LARGE SCALE GENOMIC DNA]</scope>
    <source>
        <strain evidence="2">MUSC 164</strain>
    </source>
</reference>
<evidence type="ECO:0000256" key="1">
    <source>
        <dbReference type="SAM" id="MobiDB-lite"/>
    </source>
</evidence>
<sequence length="83" mass="9437">MGGPAMEEIERGRDDLTSRWIRESWTNWRGRAVEPPTSPNRRRAVPWRRVHGQPPHIGSRAAGRGQPRTGARALCASMPPWRT</sequence>
<gene>
    <name evidence="2" type="ORF">VT50_0224630</name>
</gene>
<feature type="compositionally biased region" description="Basic residues" evidence="1">
    <location>
        <begin position="40"/>
        <end position="51"/>
    </location>
</feature>
<dbReference type="AlphaFoldDB" id="A0A1V4D0C8"/>